<dbReference type="InterPro" id="IPR041478">
    <property type="entry name" value="TetR_C_27"/>
</dbReference>
<keyword evidence="1" id="KW-0805">Transcription regulation</keyword>
<organism evidence="6 7">
    <name type="scientific">Beijerinckia indica subsp. indica (strain ATCC 9039 / DSM 1715 / NCIMB 8712)</name>
    <dbReference type="NCBI Taxonomy" id="395963"/>
    <lineage>
        <taxon>Bacteria</taxon>
        <taxon>Pseudomonadati</taxon>
        <taxon>Pseudomonadota</taxon>
        <taxon>Alphaproteobacteria</taxon>
        <taxon>Hyphomicrobiales</taxon>
        <taxon>Beijerinckiaceae</taxon>
        <taxon>Beijerinckia</taxon>
    </lineage>
</organism>
<evidence type="ECO:0000256" key="2">
    <source>
        <dbReference type="ARBA" id="ARBA00023125"/>
    </source>
</evidence>
<keyword evidence="7" id="KW-1185">Reference proteome</keyword>
<keyword evidence="3" id="KW-0804">Transcription</keyword>
<dbReference type="STRING" id="395963.Bind_1464"/>
<dbReference type="RefSeq" id="WP_012384458.1">
    <property type="nucleotide sequence ID" value="NC_010581.1"/>
</dbReference>
<proteinExistence type="predicted"/>
<dbReference type="SUPFAM" id="SSF46689">
    <property type="entry name" value="Homeodomain-like"/>
    <property type="match status" value="1"/>
</dbReference>
<dbReference type="Gene3D" id="1.10.357.10">
    <property type="entry name" value="Tetracycline Repressor, domain 2"/>
    <property type="match status" value="1"/>
</dbReference>
<dbReference type="Pfam" id="PF17935">
    <property type="entry name" value="TetR_C_27"/>
    <property type="match status" value="1"/>
</dbReference>
<dbReference type="GO" id="GO:0003700">
    <property type="term" value="F:DNA-binding transcription factor activity"/>
    <property type="evidence" value="ECO:0007669"/>
    <property type="project" value="TreeGrafter"/>
</dbReference>
<dbReference type="KEGG" id="bid:Bind_1464"/>
<feature type="domain" description="HTH tetR-type" evidence="5">
    <location>
        <begin position="12"/>
        <end position="72"/>
    </location>
</feature>
<accession>B2IKR2</accession>
<dbReference type="PANTHER" id="PTHR30055:SF151">
    <property type="entry name" value="TRANSCRIPTIONAL REGULATORY PROTEIN"/>
    <property type="match status" value="1"/>
</dbReference>
<dbReference type="InterPro" id="IPR050109">
    <property type="entry name" value="HTH-type_TetR-like_transc_reg"/>
</dbReference>
<evidence type="ECO:0000256" key="3">
    <source>
        <dbReference type="ARBA" id="ARBA00023163"/>
    </source>
</evidence>
<reference evidence="7" key="1">
    <citation type="submission" date="2008-03" db="EMBL/GenBank/DDBJ databases">
        <title>Complete sequence of chromosome of Beijerinckia indica subsp. indica ATCC 9039.</title>
        <authorList>
            <consortium name="US DOE Joint Genome Institute"/>
            <person name="Copeland A."/>
            <person name="Lucas S."/>
            <person name="Lapidus A."/>
            <person name="Glavina del Rio T."/>
            <person name="Dalin E."/>
            <person name="Tice H."/>
            <person name="Bruce D."/>
            <person name="Goodwin L."/>
            <person name="Pitluck S."/>
            <person name="LaButti K."/>
            <person name="Schmutz J."/>
            <person name="Larimer F."/>
            <person name="Land M."/>
            <person name="Hauser L."/>
            <person name="Kyrpides N."/>
            <person name="Mikhailova N."/>
            <person name="Dunfield P.F."/>
            <person name="Dedysh S.N."/>
            <person name="Liesack W."/>
            <person name="Saw J.H."/>
            <person name="Alam M."/>
            <person name="Chen Y."/>
            <person name="Murrell J.C."/>
            <person name="Richardson P."/>
        </authorList>
    </citation>
    <scope>NUCLEOTIDE SEQUENCE [LARGE SCALE GENOMIC DNA]</scope>
    <source>
        <strain evidence="7">ATCC 9039 / DSM 1715 / NCIMB 8712</strain>
    </source>
</reference>
<dbReference type="PROSITE" id="PS50977">
    <property type="entry name" value="HTH_TETR_2"/>
    <property type="match status" value="1"/>
</dbReference>
<feature type="DNA-binding region" description="H-T-H motif" evidence="4">
    <location>
        <begin position="35"/>
        <end position="54"/>
    </location>
</feature>
<evidence type="ECO:0000313" key="7">
    <source>
        <dbReference type="Proteomes" id="UP000001695"/>
    </source>
</evidence>
<name>B2IKR2_BEII9</name>
<dbReference type="SUPFAM" id="SSF48498">
    <property type="entry name" value="Tetracyclin repressor-like, C-terminal domain"/>
    <property type="match status" value="1"/>
</dbReference>
<gene>
    <name evidence="6" type="ordered locus">Bind_1464</name>
</gene>
<evidence type="ECO:0000256" key="4">
    <source>
        <dbReference type="PROSITE-ProRule" id="PRU00335"/>
    </source>
</evidence>
<evidence type="ECO:0000313" key="6">
    <source>
        <dbReference type="EMBL" id="ACB95101.1"/>
    </source>
</evidence>
<dbReference type="GO" id="GO:0000976">
    <property type="term" value="F:transcription cis-regulatory region binding"/>
    <property type="evidence" value="ECO:0007669"/>
    <property type="project" value="TreeGrafter"/>
</dbReference>
<dbReference type="InterPro" id="IPR009057">
    <property type="entry name" value="Homeodomain-like_sf"/>
</dbReference>
<dbReference type="PRINTS" id="PR00455">
    <property type="entry name" value="HTHTETR"/>
</dbReference>
<dbReference type="Pfam" id="PF00440">
    <property type="entry name" value="TetR_N"/>
    <property type="match status" value="1"/>
</dbReference>
<dbReference type="InterPro" id="IPR036271">
    <property type="entry name" value="Tet_transcr_reg_TetR-rel_C_sf"/>
</dbReference>
<dbReference type="AlphaFoldDB" id="B2IKR2"/>
<evidence type="ECO:0000256" key="1">
    <source>
        <dbReference type="ARBA" id="ARBA00023015"/>
    </source>
</evidence>
<dbReference type="PANTHER" id="PTHR30055">
    <property type="entry name" value="HTH-TYPE TRANSCRIPTIONAL REGULATOR RUTR"/>
    <property type="match status" value="1"/>
</dbReference>
<dbReference type="HOGENOM" id="CLU_069356_7_2_5"/>
<sequence length="210" mass="23530">MVTHKSLFNAGPLTAERILDATEDVLRRFGPLKTTVIDVARLLRVSHGSVYRHFAHKNALLDSVLERWLSRLSGPLAVIAAEPGPAPERLRRWFDVMIRVLRSKAREDPDLFATYVAMAAETGIAFQAHGDRLRTHLAKILDDGLRQGQFQITDPHAAGAALLDATVRFHHPLHAGEWSETNIDREFEAVWSLAMRGLEARGSETARPRF</sequence>
<dbReference type="EMBL" id="CP001016">
    <property type="protein sequence ID" value="ACB95101.1"/>
    <property type="molecule type" value="Genomic_DNA"/>
</dbReference>
<reference evidence="6 7" key="2">
    <citation type="journal article" date="2010" name="J. Bacteriol.">
        <title>Complete genome sequence of Beijerinckia indica subsp. indica.</title>
        <authorList>
            <person name="Tamas I."/>
            <person name="Dedysh S.N."/>
            <person name="Liesack W."/>
            <person name="Stott M.B."/>
            <person name="Alam M."/>
            <person name="Murrell J.C."/>
            <person name="Dunfield P.F."/>
        </authorList>
    </citation>
    <scope>NUCLEOTIDE SEQUENCE [LARGE SCALE GENOMIC DNA]</scope>
    <source>
        <strain evidence="7">ATCC 9039 / DSM 1715 / NCIMB 8712</strain>
    </source>
</reference>
<evidence type="ECO:0000259" key="5">
    <source>
        <dbReference type="PROSITE" id="PS50977"/>
    </source>
</evidence>
<dbReference type="Proteomes" id="UP000001695">
    <property type="component" value="Chromosome"/>
</dbReference>
<protein>
    <submittedName>
        <fullName evidence="6">Transcriptional regulator, TetR family</fullName>
    </submittedName>
</protein>
<dbReference type="InterPro" id="IPR001647">
    <property type="entry name" value="HTH_TetR"/>
</dbReference>
<dbReference type="OrthoDB" id="9802802at2"/>
<dbReference type="eggNOG" id="COG1309">
    <property type="taxonomic scope" value="Bacteria"/>
</dbReference>
<keyword evidence="2 4" id="KW-0238">DNA-binding</keyword>